<evidence type="ECO:0000256" key="12">
    <source>
        <dbReference type="ARBA" id="ARBA00023080"/>
    </source>
</evidence>
<dbReference type="CDD" id="cd04413">
    <property type="entry name" value="NDPk_I"/>
    <property type="match status" value="1"/>
</dbReference>
<dbReference type="PRINTS" id="PR01243">
    <property type="entry name" value="NUCDPKINASE"/>
</dbReference>
<dbReference type="GO" id="GO:0006228">
    <property type="term" value="P:UTP biosynthetic process"/>
    <property type="evidence" value="ECO:0007669"/>
    <property type="project" value="UniProtKB-UniRule"/>
</dbReference>
<comment type="similarity">
    <text evidence="2 13 14 15">Belongs to the NDK family.</text>
</comment>
<evidence type="ECO:0000313" key="18">
    <source>
        <dbReference type="EMBL" id="PTL86566.1"/>
    </source>
</evidence>
<accession>A0A2T4VXR3</accession>
<evidence type="ECO:0000256" key="4">
    <source>
        <dbReference type="ARBA" id="ARBA00017632"/>
    </source>
</evidence>
<evidence type="ECO:0000256" key="11">
    <source>
        <dbReference type="ARBA" id="ARBA00022842"/>
    </source>
</evidence>
<dbReference type="InterPro" id="IPR034907">
    <property type="entry name" value="NDK-like_dom"/>
</dbReference>
<comment type="subcellular location">
    <subcellularLocation>
        <location evidence="13">Cytoplasm</location>
    </subcellularLocation>
</comment>
<keyword evidence="8 13" id="KW-0547">Nucleotide-binding</keyword>
<dbReference type="FunFam" id="3.30.70.141:FF:000003">
    <property type="entry name" value="Nucleoside diphosphate kinase"/>
    <property type="match status" value="1"/>
</dbReference>
<feature type="binding site" evidence="13 14">
    <location>
        <position position="59"/>
    </location>
    <ligand>
        <name>ATP</name>
        <dbReference type="ChEBI" id="CHEBI:30616"/>
    </ligand>
</feature>
<keyword evidence="12 13" id="KW-0546">Nucleotide metabolism</keyword>
<evidence type="ECO:0000256" key="14">
    <source>
        <dbReference type="PROSITE-ProRule" id="PRU00706"/>
    </source>
</evidence>
<dbReference type="InterPro" id="IPR001564">
    <property type="entry name" value="Nucleoside_diP_kinase"/>
</dbReference>
<dbReference type="AlphaFoldDB" id="A0A2T4VXR3"/>
<keyword evidence="7 13" id="KW-0479">Metal-binding</keyword>
<evidence type="ECO:0000256" key="16">
    <source>
        <dbReference type="RuleBase" id="RU004013"/>
    </source>
</evidence>
<dbReference type="Gene3D" id="3.30.70.141">
    <property type="entry name" value="Nucleoside diphosphate kinase-like domain"/>
    <property type="match status" value="1"/>
</dbReference>
<evidence type="ECO:0000256" key="13">
    <source>
        <dbReference type="HAMAP-Rule" id="MF_00451"/>
    </source>
</evidence>
<dbReference type="PROSITE" id="PS51374">
    <property type="entry name" value="NDPK_LIKE"/>
    <property type="match status" value="1"/>
</dbReference>
<dbReference type="GO" id="GO:0006183">
    <property type="term" value="P:GTP biosynthetic process"/>
    <property type="evidence" value="ECO:0007669"/>
    <property type="project" value="UniProtKB-UniRule"/>
</dbReference>
<dbReference type="Pfam" id="PF00334">
    <property type="entry name" value="NDK"/>
    <property type="match status" value="1"/>
</dbReference>
<comment type="catalytic activity">
    <reaction evidence="13 16">
        <text>a 2'-deoxyribonucleoside 5'-diphosphate + ATP = a 2'-deoxyribonucleoside 5'-triphosphate + ADP</text>
        <dbReference type="Rhea" id="RHEA:44640"/>
        <dbReference type="ChEBI" id="CHEBI:30616"/>
        <dbReference type="ChEBI" id="CHEBI:61560"/>
        <dbReference type="ChEBI" id="CHEBI:73316"/>
        <dbReference type="ChEBI" id="CHEBI:456216"/>
        <dbReference type="EC" id="2.7.4.6"/>
    </reaction>
</comment>
<dbReference type="InterPro" id="IPR036850">
    <property type="entry name" value="NDK-like_dom_sf"/>
</dbReference>
<gene>
    <name evidence="13" type="primary">ndk</name>
    <name evidence="18" type="ORF">C4617_01730</name>
</gene>
<keyword evidence="11 13" id="KW-0460">Magnesium</keyword>
<feature type="active site" description="Pros-phosphohistidine intermediate" evidence="13 14">
    <location>
        <position position="117"/>
    </location>
</feature>
<dbReference type="SMART" id="SM00562">
    <property type="entry name" value="NDK"/>
    <property type="match status" value="1"/>
</dbReference>
<evidence type="ECO:0000256" key="10">
    <source>
        <dbReference type="ARBA" id="ARBA00022840"/>
    </source>
</evidence>
<keyword evidence="13" id="KW-0963">Cytoplasm</keyword>
<dbReference type="PANTHER" id="PTHR11349">
    <property type="entry name" value="NUCLEOSIDE DIPHOSPHATE KINASE"/>
    <property type="match status" value="1"/>
</dbReference>
<dbReference type="PROSITE" id="PS00469">
    <property type="entry name" value="NDPK"/>
    <property type="match status" value="1"/>
</dbReference>
<keyword evidence="5 13" id="KW-0597">Phosphoprotein</keyword>
<dbReference type="SUPFAM" id="SSF54919">
    <property type="entry name" value="Nucleoside diphosphate kinase, NDK"/>
    <property type="match status" value="1"/>
</dbReference>
<evidence type="ECO:0000256" key="9">
    <source>
        <dbReference type="ARBA" id="ARBA00022777"/>
    </source>
</evidence>
<evidence type="ECO:0000256" key="8">
    <source>
        <dbReference type="ARBA" id="ARBA00022741"/>
    </source>
</evidence>
<dbReference type="EC" id="2.7.4.6" evidence="3 13"/>
<dbReference type="GO" id="GO:0004550">
    <property type="term" value="F:nucleoside diphosphate kinase activity"/>
    <property type="evidence" value="ECO:0007669"/>
    <property type="project" value="UniProtKB-UniRule"/>
</dbReference>
<feature type="binding site" evidence="13 14">
    <location>
        <position position="114"/>
    </location>
    <ligand>
        <name>ATP</name>
        <dbReference type="ChEBI" id="CHEBI:30616"/>
    </ligand>
</feature>
<evidence type="ECO:0000256" key="6">
    <source>
        <dbReference type="ARBA" id="ARBA00022679"/>
    </source>
</evidence>
<feature type="binding site" evidence="13 14">
    <location>
        <position position="93"/>
    </location>
    <ligand>
        <name>ATP</name>
        <dbReference type="ChEBI" id="CHEBI:30616"/>
    </ligand>
</feature>
<reference evidence="19" key="1">
    <citation type="submission" date="2018-02" db="EMBL/GenBank/DDBJ databases">
        <title>Genome sequence of Candidatus Liberibacter europaeus.</title>
        <authorList>
            <person name="Frampton R.A."/>
            <person name="Thompson S.M."/>
            <person name="David C."/>
            <person name="Addison S.M."/>
            <person name="Smith G.R."/>
        </authorList>
    </citation>
    <scope>NUCLEOTIDE SEQUENCE [LARGE SCALE GENOMIC DNA]</scope>
</reference>
<feature type="binding site" evidence="13 14">
    <location>
        <position position="11"/>
    </location>
    <ligand>
        <name>ATP</name>
        <dbReference type="ChEBI" id="CHEBI:30616"/>
    </ligand>
</feature>
<dbReference type="Proteomes" id="UP000240811">
    <property type="component" value="Unassembled WGS sequence"/>
</dbReference>
<dbReference type="GO" id="GO:0005737">
    <property type="term" value="C:cytoplasm"/>
    <property type="evidence" value="ECO:0007669"/>
    <property type="project" value="UniProtKB-SubCell"/>
</dbReference>
<evidence type="ECO:0000256" key="1">
    <source>
        <dbReference type="ARBA" id="ARBA00001946"/>
    </source>
</evidence>
<evidence type="ECO:0000259" key="17">
    <source>
        <dbReference type="SMART" id="SM00562"/>
    </source>
</evidence>
<evidence type="ECO:0000256" key="15">
    <source>
        <dbReference type="RuleBase" id="RU004011"/>
    </source>
</evidence>
<dbReference type="NCBIfam" id="NF001908">
    <property type="entry name" value="PRK00668.1"/>
    <property type="match status" value="1"/>
</dbReference>
<evidence type="ECO:0000256" key="2">
    <source>
        <dbReference type="ARBA" id="ARBA00008142"/>
    </source>
</evidence>
<evidence type="ECO:0000256" key="3">
    <source>
        <dbReference type="ARBA" id="ARBA00012966"/>
    </source>
</evidence>
<comment type="subunit">
    <text evidence="13">Homotetramer.</text>
</comment>
<feature type="binding site" evidence="13 14">
    <location>
        <position position="104"/>
    </location>
    <ligand>
        <name>ATP</name>
        <dbReference type="ChEBI" id="CHEBI:30616"/>
    </ligand>
</feature>
<organism evidence="18 19">
    <name type="scientific">Candidatus Liberibacter europaeus</name>
    <dbReference type="NCBI Taxonomy" id="744859"/>
    <lineage>
        <taxon>Bacteria</taxon>
        <taxon>Pseudomonadati</taxon>
        <taxon>Pseudomonadota</taxon>
        <taxon>Alphaproteobacteria</taxon>
        <taxon>Hyphomicrobiales</taxon>
        <taxon>Rhizobiaceae</taxon>
        <taxon>Liberibacter</taxon>
    </lineage>
</organism>
<dbReference type="InterPro" id="IPR023005">
    <property type="entry name" value="Nucleoside_diP_kinase_AS"/>
</dbReference>
<comment type="cofactor">
    <cofactor evidence="1 13">
        <name>Mg(2+)</name>
        <dbReference type="ChEBI" id="CHEBI:18420"/>
    </cofactor>
</comment>
<evidence type="ECO:0000256" key="5">
    <source>
        <dbReference type="ARBA" id="ARBA00022553"/>
    </source>
</evidence>
<keyword evidence="9 13" id="KW-0418">Kinase</keyword>
<dbReference type="HAMAP" id="MF_00451">
    <property type="entry name" value="NDP_kinase"/>
    <property type="match status" value="1"/>
</dbReference>
<name>A0A2T4VXR3_9HYPH</name>
<comment type="catalytic activity">
    <reaction evidence="13">
        <text>a ribonucleoside 5'-diphosphate + ATP = a ribonucleoside 5'-triphosphate + ADP</text>
        <dbReference type="Rhea" id="RHEA:18113"/>
        <dbReference type="ChEBI" id="CHEBI:30616"/>
        <dbReference type="ChEBI" id="CHEBI:57930"/>
        <dbReference type="ChEBI" id="CHEBI:61557"/>
        <dbReference type="ChEBI" id="CHEBI:456216"/>
        <dbReference type="EC" id="2.7.4.6"/>
    </reaction>
</comment>
<feature type="binding site" evidence="13 14">
    <location>
        <position position="87"/>
    </location>
    <ligand>
        <name>ATP</name>
        <dbReference type="ChEBI" id="CHEBI:30616"/>
    </ligand>
</feature>
<feature type="domain" description="Nucleoside diphosphate kinase-like" evidence="17">
    <location>
        <begin position="3"/>
        <end position="140"/>
    </location>
</feature>
<sequence length="140" mass="15654">MTIERTFSMIKPDAVRRRLIGTITKDLEDSGLCIIASKLVLMNRCQAKAFYQVHSLRPFFDELVQTITSGPVVVQVLEGEDAVRKNRDIMGDTDPKKAANGTIRKKYGLSISENSIHGSDSLKTAGEEIFYWFSTIEIIG</sequence>
<dbReference type="GO" id="GO:0005524">
    <property type="term" value="F:ATP binding"/>
    <property type="evidence" value="ECO:0007669"/>
    <property type="project" value="UniProtKB-UniRule"/>
</dbReference>
<comment type="function">
    <text evidence="13">Major role in the synthesis of nucleoside triphosphates other than ATP. The ATP gamma phosphate is transferred to the NDP beta phosphate via a ping-pong mechanism, using a phosphorylated active-site intermediate.</text>
</comment>
<evidence type="ECO:0000256" key="7">
    <source>
        <dbReference type="ARBA" id="ARBA00022723"/>
    </source>
</evidence>
<dbReference type="GO" id="GO:0046872">
    <property type="term" value="F:metal ion binding"/>
    <property type="evidence" value="ECO:0007669"/>
    <property type="project" value="UniProtKB-KW"/>
</dbReference>
<dbReference type="EMBL" id="PSQJ01000002">
    <property type="protein sequence ID" value="PTL86566.1"/>
    <property type="molecule type" value="Genomic_DNA"/>
</dbReference>
<protein>
    <recommendedName>
        <fullName evidence="4 13">Nucleoside diphosphate kinase</fullName>
        <shortName evidence="13">NDK</shortName>
        <shortName evidence="13">NDP kinase</shortName>
        <ecNumber evidence="3 13">2.7.4.6</ecNumber>
    </recommendedName>
    <alternativeName>
        <fullName evidence="13">Nucleoside-2-P kinase</fullName>
    </alternativeName>
</protein>
<comment type="caution">
    <text evidence="18">The sequence shown here is derived from an EMBL/GenBank/DDBJ whole genome shotgun (WGS) entry which is preliminary data.</text>
</comment>
<keyword evidence="6 13" id="KW-0808">Transferase</keyword>
<evidence type="ECO:0000313" key="19">
    <source>
        <dbReference type="Proteomes" id="UP000240811"/>
    </source>
</evidence>
<keyword evidence="10 13" id="KW-0067">ATP-binding</keyword>
<dbReference type="GO" id="GO:0006241">
    <property type="term" value="P:CTP biosynthetic process"/>
    <property type="evidence" value="ECO:0007669"/>
    <property type="project" value="UniProtKB-UniRule"/>
</dbReference>
<proteinExistence type="inferred from homology"/>